<evidence type="ECO:0000256" key="2">
    <source>
        <dbReference type="SAM" id="SignalP"/>
    </source>
</evidence>
<gene>
    <name evidence="4" type="primary">LOC103909452</name>
</gene>
<keyword evidence="1" id="KW-0472">Membrane</keyword>
<evidence type="ECO:0000256" key="1">
    <source>
        <dbReference type="SAM" id="Phobius"/>
    </source>
</evidence>
<evidence type="ECO:0000313" key="3">
    <source>
        <dbReference type="Proteomes" id="UP000000437"/>
    </source>
</evidence>
<feature type="chain" id="PRO_5044235123" evidence="2">
    <location>
        <begin position="21"/>
        <end position="214"/>
    </location>
</feature>
<name>A0AB32THB0_DANRE</name>
<keyword evidence="1" id="KW-0812">Transmembrane</keyword>
<organism evidence="3 4">
    <name type="scientific">Danio rerio</name>
    <name type="common">Zebrafish</name>
    <name type="synonym">Brachydanio rerio</name>
    <dbReference type="NCBI Taxonomy" id="7955"/>
    <lineage>
        <taxon>Eukaryota</taxon>
        <taxon>Metazoa</taxon>
        <taxon>Chordata</taxon>
        <taxon>Craniata</taxon>
        <taxon>Vertebrata</taxon>
        <taxon>Euteleostomi</taxon>
        <taxon>Actinopterygii</taxon>
        <taxon>Neopterygii</taxon>
        <taxon>Teleostei</taxon>
        <taxon>Ostariophysi</taxon>
        <taxon>Cypriniformes</taxon>
        <taxon>Danionidae</taxon>
        <taxon>Danioninae</taxon>
        <taxon>Danio</taxon>
    </lineage>
</organism>
<feature type="signal peptide" evidence="2">
    <location>
        <begin position="1"/>
        <end position="20"/>
    </location>
</feature>
<dbReference type="AlphaFoldDB" id="A0AB32THB0"/>
<sequence length="214" mass="23315">MIQLSNLCILLSLTAELAKADLSVSAEVLTLSDWTDLTCCNHNQTISHCLFFADSRDIGQQNSSGDCCKFTVRGEKLQGKTEELQTTVTVQCTSKPDNNMSQNVTISVWRIFLSGKRILAIMVISGILILLSFLIIFISIIYITTNQGYGQKLYSARAQEMDNDNQGANSGSAEGQIVEDELLYATVNHSGAGENSAPAVKFDSETVYATVVID</sequence>
<keyword evidence="2" id="KW-0732">Signal</keyword>
<reference evidence="4" key="1">
    <citation type="submission" date="2025-08" db="UniProtKB">
        <authorList>
            <consortium name="RefSeq"/>
        </authorList>
    </citation>
    <scope>IDENTIFICATION</scope>
    <source>
        <strain evidence="4">Tuebingen</strain>
        <tissue evidence="4">Fibroblasts and whole tissue</tissue>
    </source>
</reference>
<dbReference type="KEGG" id="dre:103909452"/>
<proteinExistence type="predicted"/>
<dbReference type="GeneID" id="103909452"/>
<feature type="transmembrane region" description="Helical" evidence="1">
    <location>
        <begin position="118"/>
        <end position="143"/>
    </location>
</feature>
<evidence type="ECO:0000313" key="4">
    <source>
        <dbReference type="RefSeq" id="XP_068072280.1"/>
    </source>
</evidence>
<dbReference type="RefSeq" id="XP_068072280.1">
    <property type="nucleotide sequence ID" value="XM_068216179.2"/>
</dbReference>
<keyword evidence="1" id="KW-1133">Transmembrane helix</keyword>
<dbReference type="Proteomes" id="UP000000437">
    <property type="component" value="Chromosome 21"/>
</dbReference>
<keyword evidence="3" id="KW-1185">Reference proteome</keyword>
<protein>
    <submittedName>
        <fullName evidence="4">Uncharacterized protein</fullName>
    </submittedName>
</protein>
<accession>A0AB32THB0</accession>